<evidence type="ECO:0000256" key="4">
    <source>
        <dbReference type="ARBA" id="ARBA00022679"/>
    </source>
</evidence>
<evidence type="ECO:0000313" key="13">
    <source>
        <dbReference type="Proteomes" id="UP000217065"/>
    </source>
</evidence>
<feature type="binding site" evidence="9">
    <location>
        <position position="119"/>
    </location>
    <ligand>
        <name>5-phospho-alpha-D-ribose 1-diphosphate</name>
        <dbReference type="ChEBI" id="CHEBI:58017"/>
    </ligand>
</feature>
<name>A0A264W2N8_9BACL</name>
<feature type="binding site" evidence="9">
    <location>
        <begin position="107"/>
        <end position="115"/>
    </location>
    <ligand>
        <name>5-phospho-alpha-D-ribose 1-diphosphate</name>
        <dbReference type="ChEBI" id="CHEBI:58017"/>
    </ligand>
</feature>
<evidence type="ECO:0000256" key="6">
    <source>
        <dbReference type="ARBA" id="ARBA00023141"/>
    </source>
</evidence>
<dbReference type="EC" id="2.4.2.18" evidence="9"/>
<dbReference type="GO" id="GO:0000162">
    <property type="term" value="P:L-tryptophan biosynthetic process"/>
    <property type="evidence" value="ECO:0007669"/>
    <property type="project" value="UniProtKB-UniRule"/>
</dbReference>
<comment type="similarity">
    <text evidence="9">Belongs to the anthranilate phosphoribosyltransferase family.</text>
</comment>
<dbReference type="SUPFAM" id="SSF52418">
    <property type="entry name" value="Nucleoside phosphorylase/phosphoribosyltransferase catalytic domain"/>
    <property type="match status" value="1"/>
</dbReference>
<dbReference type="SUPFAM" id="SSF47648">
    <property type="entry name" value="Nucleoside phosphorylase/phosphoribosyltransferase N-terminal domain"/>
    <property type="match status" value="1"/>
</dbReference>
<dbReference type="FunFam" id="3.40.1030.10:FF:000002">
    <property type="entry name" value="Anthranilate phosphoribosyltransferase"/>
    <property type="match status" value="1"/>
</dbReference>
<dbReference type="HAMAP" id="MF_00211">
    <property type="entry name" value="TrpD"/>
    <property type="match status" value="1"/>
</dbReference>
<dbReference type="InterPro" id="IPR017459">
    <property type="entry name" value="Glycosyl_Trfase_fam3_N_dom"/>
</dbReference>
<dbReference type="GO" id="GO:0005829">
    <property type="term" value="C:cytosol"/>
    <property type="evidence" value="ECO:0007669"/>
    <property type="project" value="TreeGrafter"/>
</dbReference>
<proteinExistence type="inferred from homology"/>
<evidence type="ECO:0000256" key="3">
    <source>
        <dbReference type="ARBA" id="ARBA00022676"/>
    </source>
</evidence>
<comment type="subunit">
    <text evidence="9">Homodimer.</text>
</comment>
<organism evidence="12 13">
    <name type="scientific">Tetzosporium hominis</name>
    <dbReference type="NCBI Taxonomy" id="2020506"/>
    <lineage>
        <taxon>Bacteria</taxon>
        <taxon>Bacillati</taxon>
        <taxon>Bacillota</taxon>
        <taxon>Bacilli</taxon>
        <taxon>Bacillales</taxon>
        <taxon>Caryophanaceae</taxon>
        <taxon>Tetzosporium</taxon>
    </lineage>
</organism>
<feature type="binding site" evidence="9">
    <location>
        <position position="225"/>
    </location>
    <ligand>
        <name>Mg(2+)</name>
        <dbReference type="ChEBI" id="CHEBI:18420"/>
        <label>1</label>
    </ligand>
</feature>
<keyword evidence="6 9" id="KW-0057">Aromatic amino acid biosynthesis</keyword>
<keyword evidence="2 9" id="KW-0028">Amino-acid biosynthesis</keyword>
<dbReference type="Pfam" id="PF02885">
    <property type="entry name" value="Glycos_trans_3N"/>
    <property type="match status" value="1"/>
</dbReference>
<keyword evidence="3 9" id="KW-0328">Glycosyltransferase</keyword>
<keyword evidence="13" id="KW-1185">Reference proteome</keyword>
<feature type="domain" description="Glycosyl transferase family 3" evidence="10">
    <location>
        <begin position="73"/>
        <end position="323"/>
    </location>
</feature>
<dbReference type="AlphaFoldDB" id="A0A264W2N8"/>
<keyword evidence="5 9" id="KW-0822">Tryptophan biosynthesis</keyword>
<evidence type="ECO:0000256" key="7">
    <source>
        <dbReference type="ARBA" id="ARBA00052328"/>
    </source>
</evidence>
<dbReference type="OrthoDB" id="9806430at2"/>
<evidence type="ECO:0000256" key="8">
    <source>
        <dbReference type="ARBA" id="ARBA00061188"/>
    </source>
</evidence>
<feature type="binding site" evidence="9">
    <location>
        <position position="225"/>
    </location>
    <ligand>
        <name>Mg(2+)</name>
        <dbReference type="ChEBI" id="CHEBI:18420"/>
        <label>2</label>
    </ligand>
</feature>
<dbReference type="InterPro" id="IPR005940">
    <property type="entry name" value="Anthranilate_Pribosyl_Tfrase"/>
</dbReference>
<keyword evidence="9" id="KW-0460">Magnesium</keyword>
<feature type="binding site" evidence="9">
    <location>
        <position position="91"/>
    </location>
    <ligand>
        <name>Mg(2+)</name>
        <dbReference type="ChEBI" id="CHEBI:18420"/>
        <label>1</label>
    </ligand>
</feature>
<feature type="binding site" evidence="9">
    <location>
        <begin position="82"/>
        <end position="83"/>
    </location>
    <ligand>
        <name>5-phospho-alpha-D-ribose 1-diphosphate</name>
        <dbReference type="ChEBI" id="CHEBI:58017"/>
    </ligand>
</feature>
<feature type="binding site" evidence="9">
    <location>
        <position position="87"/>
    </location>
    <ligand>
        <name>5-phospho-alpha-D-ribose 1-diphosphate</name>
        <dbReference type="ChEBI" id="CHEBI:58017"/>
    </ligand>
</feature>
<dbReference type="Gene3D" id="3.40.1030.10">
    <property type="entry name" value="Nucleoside phosphorylase/phosphoribosyltransferase catalytic domain"/>
    <property type="match status" value="1"/>
</dbReference>
<protein>
    <recommendedName>
        <fullName evidence="9">Anthranilate phosphoribosyltransferase</fullName>
        <ecNumber evidence="9">2.4.2.18</ecNumber>
    </recommendedName>
</protein>
<gene>
    <name evidence="9 12" type="primary">trpD</name>
    <name evidence="12" type="ORF">CF394_08920</name>
</gene>
<comment type="caution">
    <text evidence="9">Lacks conserved residue(s) required for the propagation of feature annotation.</text>
</comment>
<feature type="binding site" evidence="9">
    <location>
        <position position="224"/>
    </location>
    <ligand>
        <name>Mg(2+)</name>
        <dbReference type="ChEBI" id="CHEBI:18420"/>
        <label>2</label>
    </ligand>
</feature>
<dbReference type="InterPro" id="IPR000312">
    <property type="entry name" value="Glycosyl_Trfase_fam3"/>
</dbReference>
<dbReference type="Pfam" id="PF00591">
    <property type="entry name" value="Glycos_transf_3"/>
    <property type="match status" value="1"/>
</dbReference>
<evidence type="ECO:0000259" key="11">
    <source>
        <dbReference type="Pfam" id="PF02885"/>
    </source>
</evidence>
<dbReference type="RefSeq" id="WP_094943083.1">
    <property type="nucleotide sequence ID" value="NZ_NOKQ01000217.1"/>
</dbReference>
<accession>A0A264W2N8</accession>
<dbReference type="PANTHER" id="PTHR43285:SF2">
    <property type="entry name" value="ANTHRANILATE PHOSPHORIBOSYLTRANSFERASE"/>
    <property type="match status" value="1"/>
</dbReference>
<evidence type="ECO:0000259" key="10">
    <source>
        <dbReference type="Pfam" id="PF00591"/>
    </source>
</evidence>
<feature type="binding site" evidence="9">
    <location>
        <position position="165"/>
    </location>
    <ligand>
        <name>anthranilate</name>
        <dbReference type="ChEBI" id="CHEBI:16567"/>
        <label>2</label>
    </ligand>
</feature>
<keyword evidence="4 9" id="KW-0808">Transferase</keyword>
<feature type="binding site" evidence="9">
    <location>
        <begin position="89"/>
        <end position="92"/>
    </location>
    <ligand>
        <name>5-phospho-alpha-D-ribose 1-diphosphate</name>
        <dbReference type="ChEBI" id="CHEBI:58017"/>
    </ligand>
</feature>
<reference evidence="12 13" key="1">
    <citation type="submission" date="2017-07" db="EMBL/GenBank/DDBJ databases">
        <title>Tetzosporium hominis gen.nov. sp.nov.</title>
        <authorList>
            <person name="Tetz G."/>
            <person name="Tetz V."/>
        </authorList>
    </citation>
    <scope>NUCLEOTIDE SEQUENCE [LARGE SCALE GENOMIC DNA]</scope>
    <source>
        <strain evidence="12 13">VT-49</strain>
    </source>
</reference>
<comment type="caution">
    <text evidence="12">The sequence shown here is derived from an EMBL/GenBank/DDBJ whole genome shotgun (WGS) entry which is preliminary data.</text>
</comment>
<keyword evidence="9" id="KW-0479">Metal-binding</keyword>
<dbReference type="PANTHER" id="PTHR43285">
    <property type="entry name" value="ANTHRANILATE PHOSPHORIBOSYLTRANSFERASE"/>
    <property type="match status" value="1"/>
</dbReference>
<comment type="cofactor">
    <cofactor evidence="9">
        <name>Mg(2+)</name>
        <dbReference type="ChEBI" id="CHEBI:18420"/>
    </cofactor>
    <text evidence="9">Binds 2 magnesium ions per monomer.</text>
</comment>
<feature type="domain" description="Glycosyl transferase family 3 N-terminal" evidence="11">
    <location>
        <begin position="6"/>
        <end position="64"/>
    </location>
</feature>
<dbReference type="EMBL" id="NOKQ01000217">
    <property type="protein sequence ID" value="OZS77866.1"/>
    <property type="molecule type" value="Genomic_DNA"/>
</dbReference>
<comment type="function">
    <text evidence="9">Catalyzes the transfer of the phosphoribosyl group of 5-phosphorylribose-1-pyrophosphate (PRPP) to anthranilate to yield N-(5'-phosphoribosyl)-anthranilate (PRA).</text>
</comment>
<feature type="binding site" evidence="9">
    <location>
        <position position="110"/>
    </location>
    <ligand>
        <name>anthranilate</name>
        <dbReference type="ChEBI" id="CHEBI:16567"/>
        <label>1</label>
    </ligand>
</feature>
<dbReference type="GO" id="GO:0004048">
    <property type="term" value="F:anthranilate phosphoribosyltransferase activity"/>
    <property type="evidence" value="ECO:0007669"/>
    <property type="project" value="UniProtKB-UniRule"/>
</dbReference>
<feature type="binding site" evidence="9">
    <location>
        <position position="79"/>
    </location>
    <ligand>
        <name>5-phospho-alpha-D-ribose 1-diphosphate</name>
        <dbReference type="ChEBI" id="CHEBI:58017"/>
    </ligand>
</feature>
<evidence type="ECO:0000256" key="5">
    <source>
        <dbReference type="ARBA" id="ARBA00022822"/>
    </source>
</evidence>
<sequence>MKATYNRILQGDTLNRREMKELVSAFFEPTADPDVIAAILVALHDRKETAEELAGAVDALMERAVRYPEVELDLLDMCGTGGDRSGSFNISTTAAFVVAACGVHVAKHGNRSISSRSGSADVLAALGLEVSLSPEKSAEQLKSNGLTFLFAPDVHPAMKQIQPIRKALGRPTLFNLIGPLANPYTLRHQLIGVYKAEYQEVLAQAAKLLGRRRVVIVTGDGQLDEASLDGTTTYTMLHENEITTHQFTAQDVALPAHPRSSIAGGEATDNAAILHQVLIGESSAYLDTTLVNAGLALLAAEAVDSLQDGIVKARRAIESGAALKQLTTYPSRTEVPS</sequence>
<comment type="similarity">
    <text evidence="8">In the C-terminal section; belongs to the anthranilate phosphoribosyltransferase family.</text>
</comment>
<dbReference type="Gene3D" id="1.20.970.10">
    <property type="entry name" value="Transferase, Pyrimidine Nucleoside Phosphorylase, Chain C"/>
    <property type="match status" value="1"/>
</dbReference>
<dbReference type="Proteomes" id="UP000217065">
    <property type="component" value="Unassembled WGS sequence"/>
</dbReference>
<dbReference type="NCBIfam" id="TIGR01245">
    <property type="entry name" value="trpD"/>
    <property type="match status" value="1"/>
</dbReference>
<dbReference type="GO" id="GO:0000287">
    <property type="term" value="F:magnesium ion binding"/>
    <property type="evidence" value="ECO:0007669"/>
    <property type="project" value="UniProtKB-UniRule"/>
</dbReference>
<evidence type="ECO:0000256" key="2">
    <source>
        <dbReference type="ARBA" id="ARBA00022605"/>
    </source>
</evidence>
<feature type="binding site" evidence="9">
    <location>
        <position position="79"/>
    </location>
    <ligand>
        <name>anthranilate</name>
        <dbReference type="ChEBI" id="CHEBI:16567"/>
        <label>1</label>
    </ligand>
</feature>
<comment type="pathway">
    <text evidence="1 9">Amino-acid biosynthesis; L-tryptophan biosynthesis; L-tryptophan from chorismate: step 2/5.</text>
</comment>
<dbReference type="InterPro" id="IPR035902">
    <property type="entry name" value="Nuc_phospho_transferase"/>
</dbReference>
<evidence type="ECO:0000313" key="12">
    <source>
        <dbReference type="EMBL" id="OZS77866.1"/>
    </source>
</evidence>
<evidence type="ECO:0000256" key="1">
    <source>
        <dbReference type="ARBA" id="ARBA00004907"/>
    </source>
</evidence>
<dbReference type="UniPathway" id="UPA00035">
    <property type="reaction ID" value="UER00041"/>
</dbReference>
<dbReference type="InterPro" id="IPR036320">
    <property type="entry name" value="Glycosyl_Trfase_fam3_N_dom_sf"/>
</dbReference>
<comment type="catalytic activity">
    <reaction evidence="7 9">
        <text>N-(5-phospho-beta-D-ribosyl)anthranilate + diphosphate = 5-phospho-alpha-D-ribose 1-diphosphate + anthranilate</text>
        <dbReference type="Rhea" id="RHEA:11768"/>
        <dbReference type="ChEBI" id="CHEBI:16567"/>
        <dbReference type="ChEBI" id="CHEBI:18277"/>
        <dbReference type="ChEBI" id="CHEBI:33019"/>
        <dbReference type="ChEBI" id="CHEBI:58017"/>
        <dbReference type="EC" id="2.4.2.18"/>
    </reaction>
</comment>
<evidence type="ECO:0000256" key="9">
    <source>
        <dbReference type="HAMAP-Rule" id="MF_00211"/>
    </source>
</evidence>